<dbReference type="Proteomes" id="UP000186156">
    <property type="component" value="Unassembled WGS sequence"/>
</dbReference>
<evidence type="ECO:0000313" key="1">
    <source>
        <dbReference type="EMBL" id="SIS84881.1"/>
    </source>
</evidence>
<gene>
    <name evidence="1" type="ORF">SAMN05421799_105114</name>
</gene>
<dbReference type="STRING" id="252246.SAMN05421799_105114"/>
<evidence type="ECO:0000313" key="2">
    <source>
        <dbReference type="Proteomes" id="UP000186156"/>
    </source>
</evidence>
<proteinExistence type="predicted"/>
<accession>A0A1N7MFW7</accession>
<reference evidence="2" key="1">
    <citation type="submission" date="2017-01" db="EMBL/GenBank/DDBJ databases">
        <authorList>
            <person name="Varghese N."/>
            <person name="Submissions S."/>
        </authorList>
    </citation>
    <scope>NUCLEOTIDE SEQUENCE [LARGE SCALE GENOMIC DNA]</scope>
    <source>
        <strain evidence="2">DSM 16176</strain>
    </source>
</reference>
<dbReference type="EMBL" id="FTOO01000005">
    <property type="protein sequence ID" value="SIS84881.1"/>
    <property type="molecule type" value="Genomic_DNA"/>
</dbReference>
<sequence length="81" mass="9176">MRCAFARRWVGGGDLRDDIRWCCRFAPCARMRDAPQGSAVAAMCVPRVCRDAEPRERGAMRESPWYNGDSIRDVQRGVETA</sequence>
<keyword evidence="2" id="KW-1185">Reference proteome</keyword>
<protein>
    <submittedName>
        <fullName evidence="1">Uncharacterized protein</fullName>
    </submittedName>
</protein>
<name>A0A1N7MFW7_9BACL</name>
<dbReference type="AlphaFoldDB" id="A0A1N7MFW7"/>
<organism evidence="1 2">
    <name type="scientific">Alicyclobacillus vulcanalis</name>
    <dbReference type="NCBI Taxonomy" id="252246"/>
    <lineage>
        <taxon>Bacteria</taxon>
        <taxon>Bacillati</taxon>
        <taxon>Bacillota</taxon>
        <taxon>Bacilli</taxon>
        <taxon>Bacillales</taxon>
        <taxon>Alicyclobacillaceae</taxon>
        <taxon>Alicyclobacillus</taxon>
    </lineage>
</organism>